<accession>A0A2W5KYF7</accession>
<comment type="caution">
    <text evidence="3">The sequence shown here is derived from an EMBL/GenBank/DDBJ whole genome shotgun (WGS) entry which is preliminary data.</text>
</comment>
<dbReference type="GO" id="GO:0005524">
    <property type="term" value="F:ATP binding"/>
    <property type="evidence" value="ECO:0007669"/>
    <property type="project" value="UniProtKB-KW"/>
</dbReference>
<organism evidence="3 4">
    <name type="scientific">Sphingopyxis macrogoltabida</name>
    <name type="common">Sphingomonas macrogoltabidus</name>
    <dbReference type="NCBI Taxonomy" id="33050"/>
    <lineage>
        <taxon>Bacteria</taxon>
        <taxon>Pseudomonadati</taxon>
        <taxon>Pseudomonadota</taxon>
        <taxon>Alphaproteobacteria</taxon>
        <taxon>Sphingomonadales</taxon>
        <taxon>Sphingomonadaceae</taxon>
        <taxon>Sphingopyxis</taxon>
    </lineage>
</organism>
<sequence length="1019" mass="108559">MVSAAMTTDLTFCGREAEMAVLADCWRRASDVDDPHPQLLLLAAEPGVGKTRLVLEFLRRQIAAQPPEQAYWPDPATEAAGRLPLNFAADRCRFDRPIPFLWWGVAAQADGGDSVAMHDRFLAPHLVAMSMRARMAGTGVSLAKIWAGVGVDALAGALQVDTVLSVGSALFDSVKLLHGQFGGDTADIRLAGNMIVSNRVDALLADLEQVMNPAARLGYARVPALILIDDAQFAGADPGLLRFVERLAHAAITGKWPVMIVLTHWQTEWALESERGGRSVAAMIHHARHGGTDEPGPISGVPGGYLNSGHYREMRLAKLDDLTPALRAALPGLTAEQDAAILGAVDGNPRFLEQIIAYLRSEPRLFDDFDPARALTDDGLAEALSRSQRVHEVVLARLTAPHVASEVREALALASVQGMRVLRDVVEAAGHSLLGHDLGEPLMRGQNPFSIMAFEDGGAVGSFTERLFLQAASQLRRNIKGLHDEAAVKAALRLALAAILRAPVTDTETRDAAALVALRLVDGGADDRGLTALAAATHMLALDEPEPMRAALAQFLAALDGADGAAADAIIADISHAALLGAADNARLFDRADAAAVFADHRIAAIRRDRGGPASQSDLADWLALRGAVHGAFGQFEEATARLDEAVACYRDALVHAPSRGAVTGLHRVLTLTAQDDDATGHCARADDRIDILLDTIAWAQEQGLLSPNEAEKARGAALSLRGHMLLQRNARSARSGGDIRARMRAQANRRPLIDASLDEAEAIARRQSDRGDIDARRNLSAALNARADRRAMADADDAIAASNESVAIMRDLIAATPRVSWLRDLAVALTVRSRVAQARGEPASDDLAEALDLMKQVESRLMTDNARADVAASIRNIEAQNAQNAPQLALMGQQLLERRDLAGAFAAYRAAVAAVAPLYDRTIAPPLLMPLYQSALTMLALAPHFDPLLDADTAEQVMLEGFHAALAFLNRKTPDAVDGIAEAGAACAQAYGDADLAGMFASMRKSAGDLRQILADDD</sequence>
<dbReference type="GO" id="GO:0004016">
    <property type="term" value="F:adenylate cyclase activity"/>
    <property type="evidence" value="ECO:0007669"/>
    <property type="project" value="TreeGrafter"/>
</dbReference>
<dbReference type="EMBL" id="QFPJ01000038">
    <property type="protein sequence ID" value="PZQ21024.1"/>
    <property type="molecule type" value="Genomic_DNA"/>
</dbReference>
<reference evidence="3 4" key="1">
    <citation type="submission" date="2017-08" db="EMBL/GenBank/DDBJ databases">
        <title>Infants hospitalized years apart are colonized by the same room-sourced microbial strains.</title>
        <authorList>
            <person name="Brooks B."/>
            <person name="Olm M.R."/>
            <person name="Firek B.A."/>
            <person name="Baker R."/>
            <person name="Thomas B.C."/>
            <person name="Morowitz M.J."/>
            <person name="Banfield J.F."/>
        </authorList>
    </citation>
    <scope>NUCLEOTIDE SEQUENCE [LARGE SCALE GENOMIC DNA]</scope>
    <source>
        <strain evidence="3">S2_005_003_R2_47</strain>
    </source>
</reference>
<name>A0A2W5KYF7_SPHMC</name>
<keyword evidence="2" id="KW-0067">ATP-binding</keyword>
<evidence type="ECO:0000256" key="2">
    <source>
        <dbReference type="ARBA" id="ARBA00022840"/>
    </source>
</evidence>
<evidence type="ECO:0000313" key="3">
    <source>
        <dbReference type="EMBL" id="PZQ21024.1"/>
    </source>
</evidence>
<evidence type="ECO:0000313" key="4">
    <source>
        <dbReference type="Proteomes" id="UP000248597"/>
    </source>
</evidence>
<dbReference type="Proteomes" id="UP000248597">
    <property type="component" value="Unassembled WGS sequence"/>
</dbReference>
<dbReference type="PANTHER" id="PTHR16305">
    <property type="entry name" value="TESTICULAR SOLUBLE ADENYLYL CYCLASE"/>
    <property type="match status" value="1"/>
</dbReference>
<evidence type="ECO:0000256" key="1">
    <source>
        <dbReference type="ARBA" id="ARBA00022741"/>
    </source>
</evidence>
<protein>
    <submittedName>
        <fullName evidence="3">Uncharacterized protein</fullName>
    </submittedName>
</protein>
<gene>
    <name evidence="3" type="ORF">DI569_13420</name>
</gene>
<dbReference type="PANTHER" id="PTHR16305:SF28">
    <property type="entry name" value="GUANYLATE CYCLASE DOMAIN-CONTAINING PROTEIN"/>
    <property type="match status" value="1"/>
</dbReference>
<keyword evidence="1" id="KW-0547">Nucleotide-binding</keyword>
<proteinExistence type="predicted"/>
<dbReference type="AlphaFoldDB" id="A0A2W5KYF7"/>
<dbReference type="GO" id="GO:0005737">
    <property type="term" value="C:cytoplasm"/>
    <property type="evidence" value="ECO:0007669"/>
    <property type="project" value="TreeGrafter"/>
</dbReference>